<dbReference type="Proteomes" id="UP000030762">
    <property type="component" value="Unassembled WGS sequence"/>
</dbReference>
<dbReference type="OMA" id="IACCNAY"/>
<dbReference type="InParanoid" id="T0RK98"/>
<accession>T0RK98</accession>
<evidence type="ECO:0000313" key="2">
    <source>
        <dbReference type="Proteomes" id="UP000030762"/>
    </source>
</evidence>
<proteinExistence type="predicted"/>
<dbReference type="GeneID" id="19950426"/>
<dbReference type="EMBL" id="JH767162">
    <property type="protein sequence ID" value="EQC32728.1"/>
    <property type="molecule type" value="Genomic_DNA"/>
</dbReference>
<dbReference type="Gene3D" id="1.20.1170.10">
    <property type="match status" value="1"/>
</dbReference>
<reference evidence="1 2" key="1">
    <citation type="submission" date="2012-04" db="EMBL/GenBank/DDBJ databases">
        <title>The Genome Sequence of Saprolegnia declina VS20.</title>
        <authorList>
            <consortium name="The Broad Institute Genome Sequencing Platform"/>
            <person name="Russ C."/>
            <person name="Nusbaum C."/>
            <person name="Tyler B."/>
            <person name="van West P."/>
            <person name="Dieguez-Uribeondo J."/>
            <person name="de Bruijn I."/>
            <person name="Tripathy S."/>
            <person name="Jiang R."/>
            <person name="Young S.K."/>
            <person name="Zeng Q."/>
            <person name="Gargeya S."/>
            <person name="Fitzgerald M."/>
            <person name="Haas B."/>
            <person name="Abouelleil A."/>
            <person name="Alvarado L."/>
            <person name="Arachchi H.M."/>
            <person name="Berlin A."/>
            <person name="Chapman S.B."/>
            <person name="Goldberg J."/>
            <person name="Griggs A."/>
            <person name="Gujja S."/>
            <person name="Hansen M."/>
            <person name="Howarth C."/>
            <person name="Imamovic A."/>
            <person name="Larimer J."/>
            <person name="McCowen C."/>
            <person name="Montmayeur A."/>
            <person name="Murphy C."/>
            <person name="Neiman D."/>
            <person name="Pearson M."/>
            <person name="Priest M."/>
            <person name="Roberts A."/>
            <person name="Saif S."/>
            <person name="Shea T."/>
            <person name="Sisk P."/>
            <person name="Sykes S."/>
            <person name="Wortman J."/>
            <person name="Nusbaum C."/>
            <person name="Birren B."/>
        </authorList>
    </citation>
    <scope>NUCLEOTIDE SEQUENCE [LARGE SCALE GENOMIC DNA]</scope>
    <source>
        <strain evidence="1 2">VS20</strain>
    </source>
</reference>
<gene>
    <name evidence="1" type="ORF">SDRG_09699</name>
</gene>
<name>T0RK98_SAPDV</name>
<dbReference type="VEuPathDB" id="FungiDB:SDRG_09699"/>
<sequence>MGLNISIIYPQVPPTPPPKRDVERCDLAWSVGWGTCLGCVLGLIDEKKMYPPPARKLLDEIYDYTSSGLEHHRKVTATTYKWCSELESYLVGFLEACTENDKATMRAFTIERLDKAPATVQAVLCSIESGLKDINLAIGLLSKFRAEIHAAFAVKGTQSSKECTAIEAKMESALACFTATHDTLYRARSAFKRDAQHVAFLESSAGVVKTFIQLESASMPMLASKGKELVQLCESYKKRHSEYAGLLSK</sequence>
<protein>
    <submittedName>
        <fullName evidence="1">Uncharacterized protein</fullName>
    </submittedName>
</protein>
<keyword evidence="2" id="KW-1185">Reference proteome</keyword>
<dbReference type="SUPFAM" id="SSF58100">
    <property type="entry name" value="Bacterial hemolysins"/>
    <property type="match status" value="1"/>
</dbReference>
<dbReference type="RefSeq" id="XP_008613872.1">
    <property type="nucleotide sequence ID" value="XM_008615650.1"/>
</dbReference>
<dbReference type="AlphaFoldDB" id="T0RK98"/>
<organism evidence="1 2">
    <name type="scientific">Saprolegnia diclina (strain VS20)</name>
    <dbReference type="NCBI Taxonomy" id="1156394"/>
    <lineage>
        <taxon>Eukaryota</taxon>
        <taxon>Sar</taxon>
        <taxon>Stramenopiles</taxon>
        <taxon>Oomycota</taxon>
        <taxon>Saprolegniomycetes</taxon>
        <taxon>Saprolegniales</taxon>
        <taxon>Saprolegniaceae</taxon>
        <taxon>Saprolegnia</taxon>
    </lineage>
</organism>
<evidence type="ECO:0000313" key="1">
    <source>
        <dbReference type="EMBL" id="EQC32728.1"/>
    </source>
</evidence>